<dbReference type="AlphaFoldDB" id="A0A2U9IW61"/>
<dbReference type="GO" id="GO:0016757">
    <property type="term" value="F:glycosyltransferase activity"/>
    <property type="evidence" value="ECO:0007669"/>
    <property type="project" value="InterPro"/>
</dbReference>
<accession>A0A2U9IW61</accession>
<dbReference type="RefSeq" id="WP_110369599.1">
    <property type="nucleotide sequence ID" value="NZ_CP029287.2"/>
</dbReference>
<dbReference type="EMBL" id="CP029287">
    <property type="protein sequence ID" value="AWS00279.1"/>
    <property type="molecule type" value="Genomic_DNA"/>
</dbReference>
<dbReference type="STRING" id="1293036.GCA_001315825_02133"/>
<dbReference type="Proteomes" id="UP000247586">
    <property type="component" value="Chromosome"/>
</dbReference>
<proteinExistence type="predicted"/>
<evidence type="ECO:0000313" key="2">
    <source>
        <dbReference type="EMBL" id="AWS00279.1"/>
    </source>
</evidence>
<dbReference type="InterPro" id="IPR050194">
    <property type="entry name" value="Glycosyltransferase_grp1"/>
</dbReference>
<evidence type="ECO:0000313" key="3">
    <source>
        <dbReference type="Proteomes" id="UP000247586"/>
    </source>
</evidence>
<evidence type="ECO:0000259" key="1">
    <source>
        <dbReference type="Pfam" id="PF00534"/>
    </source>
</evidence>
<gene>
    <name evidence="2" type="ORF">DFR87_11995</name>
</gene>
<dbReference type="PANTHER" id="PTHR45947">
    <property type="entry name" value="SULFOQUINOVOSYL TRANSFERASE SQD2"/>
    <property type="match status" value="1"/>
</dbReference>
<dbReference type="OrthoDB" id="132546at2157"/>
<dbReference type="InterPro" id="IPR001296">
    <property type="entry name" value="Glyco_trans_1"/>
</dbReference>
<dbReference type="Gene3D" id="3.40.50.2000">
    <property type="entry name" value="Glycogen Phosphorylase B"/>
    <property type="match status" value="1"/>
</dbReference>
<dbReference type="PANTHER" id="PTHR45947:SF3">
    <property type="entry name" value="SULFOQUINOVOSYL TRANSFERASE SQD2"/>
    <property type="match status" value="1"/>
</dbReference>
<protein>
    <submittedName>
        <fullName evidence="2">Glycosyl transferase</fullName>
    </submittedName>
</protein>
<dbReference type="Pfam" id="PF00534">
    <property type="entry name" value="Glycos_transf_1"/>
    <property type="match status" value="1"/>
</dbReference>
<dbReference type="GeneID" id="36836075"/>
<reference evidence="3" key="3">
    <citation type="submission" date="2020-03" db="EMBL/GenBank/DDBJ databases">
        <title>Sequencing and Assembly of Multiple Reported Metal-Biooxidizing Members of the Extremely Thermoacidophilic Archaeal Family Sulfolobaceae.</title>
        <authorList>
            <person name="Counts J.A."/>
            <person name="Kelly R.M."/>
        </authorList>
    </citation>
    <scope>NUCLEOTIDE SEQUENCE [LARGE SCALE GENOMIC DNA]</scope>
    <source>
        <strain evidence="3">HO1-1</strain>
    </source>
</reference>
<name>A0A2U9IW61_9CREN</name>
<sequence>MKILAVVDFGLTEMSGGYQRNMEVISRLKSIVNLDIVPSLRNMRLAINGHRRELLNLVKGLNSTPGKVLDILEEINSTEEYEKRLSKIREDYDVGIVYSNSAENIRLARKITKSPVGVQLQLEPFYEDLTRLFRIKFRGPTGRAIERFRNAIEESNRERHEWVSLIREGALTFAISVSKVPLSNSGLDKMIKYDVSYPSNAFDPSLLHLRRDKEDYAVYFTRLIPEKGLFEVPIIWKKVNRKKDIRLYVMGNFQDPRDEEDFLNLVKRMDVNIEYLGFKEGKRLYEVVAGAMFTLYPSHYDSFSLVVLESLALNTAVVAYDTQAIREIYHGVKGVHTAKEDDINGLAELALSLGNENIEIPAQYSSWDSVVKAELNSIRKCLNA</sequence>
<dbReference type="SUPFAM" id="SSF53756">
    <property type="entry name" value="UDP-Glycosyltransferase/glycogen phosphorylase"/>
    <property type="match status" value="1"/>
</dbReference>
<keyword evidence="2" id="KW-0808">Transferase</keyword>
<dbReference type="KEGG" id="mhk:DFR87_11995"/>
<reference evidence="3" key="2">
    <citation type="submission" date="2020-03" db="EMBL/GenBank/DDBJ databases">
        <title>Complete Genome Sequences of Extremely Thermoacidophilic, Metal-Mobilizing Type-Strain Members of the Archaeal Family Sulfolobaceae: Acidianus brierleyi DSM-1651T, Acidianus sulfidivorans DSM-18786T, Metallosphaera hakonensis DSM-7519T, and Metallosphaera prunae DSM-10039T.</title>
        <authorList>
            <person name="Counts J.A."/>
            <person name="Kelly R.M."/>
        </authorList>
    </citation>
    <scope>NUCLEOTIDE SEQUENCE [LARGE SCALE GENOMIC DNA]</scope>
    <source>
        <strain evidence="3">HO1-1</strain>
    </source>
</reference>
<keyword evidence="3" id="KW-1185">Reference proteome</keyword>
<feature type="domain" description="Glycosyl transferase family 1" evidence="1">
    <location>
        <begin position="210"/>
        <end position="353"/>
    </location>
</feature>
<organism evidence="2 3">
    <name type="scientific">Metallosphaera hakonensis JCM 8857 = DSM 7519</name>
    <dbReference type="NCBI Taxonomy" id="1293036"/>
    <lineage>
        <taxon>Archaea</taxon>
        <taxon>Thermoproteota</taxon>
        <taxon>Thermoprotei</taxon>
        <taxon>Sulfolobales</taxon>
        <taxon>Sulfolobaceae</taxon>
        <taxon>Metallosphaera</taxon>
    </lineage>
</organism>
<reference evidence="2 3" key="1">
    <citation type="submission" date="2018-05" db="EMBL/GenBank/DDBJ databases">
        <title>Complete Genome Sequences of Extremely Thermoacidophilic, Metal-Mobilizing Type-Strain Members of the Archaeal Family Sulfolobaceae: Acidianus brierleyi DSM-1651T, Acidianus sulfidivorans DSM-18786T, Metallosphaera hakonensis DSM-7519T, and Metallosphaera prunae DSM-10039T.</title>
        <authorList>
            <person name="Counts J.A."/>
            <person name="Kelly R.M."/>
        </authorList>
    </citation>
    <scope>NUCLEOTIDE SEQUENCE [LARGE SCALE GENOMIC DNA]</scope>
    <source>
        <strain evidence="2 3">HO1-1</strain>
    </source>
</reference>